<proteinExistence type="predicted"/>
<evidence type="ECO:0000256" key="1">
    <source>
        <dbReference type="SAM" id="MobiDB-lite"/>
    </source>
</evidence>
<feature type="region of interest" description="Disordered" evidence="1">
    <location>
        <begin position="34"/>
        <end position="61"/>
    </location>
</feature>
<accession>A0A101CHP7</accession>
<dbReference type="Proteomes" id="UP000054388">
    <property type="component" value="Unassembled WGS sequence"/>
</dbReference>
<protein>
    <submittedName>
        <fullName evidence="2">Uncharacterized protein</fullName>
    </submittedName>
</protein>
<evidence type="ECO:0000313" key="3">
    <source>
        <dbReference type="Proteomes" id="UP000054388"/>
    </source>
</evidence>
<gene>
    <name evidence="2" type="ORF">AR686_07725</name>
</gene>
<organism evidence="2 3">
    <name type="scientific">Chryseobacterium aquaticum subsp. greenlandense</name>
    <dbReference type="NCBI Taxonomy" id="345663"/>
    <lineage>
        <taxon>Bacteria</taxon>
        <taxon>Pseudomonadati</taxon>
        <taxon>Bacteroidota</taxon>
        <taxon>Flavobacteriia</taxon>
        <taxon>Flavobacteriales</taxon>
        <taxon>Weeksellaceae</taxon>
        <taxon>Chryseobacterium group</taxon>
        <taxon>Chryseobacterium</taxon>
    </lineage>
</organism>
<sequence length="162" mass="19047">MSKRLEILETSLEKKEAELQRRFDNHFADVKRANGQPINDKRNGQASFNRWEKQNDSIRNQQKSIEKTKEAIEKEKGKIANVEAQSIPSELQELLDSGKITQWRKFPNRFFVVGVEKARLVWDEKGQFVAHQYLSAIPNQEQYAIFRDIFNKLNQTLNKKNI</sequence>
<dbReference type="EMBL" id="LMAI01000004">
    <property type="protein sequence ID" value="KUJ56442.1"/>
    <property type="molecule type" value="Genomic_DNA"/>
</dbReference>
<evidence type="ECO:0000313" key="2">
    <source>
        <dbReference type="EMBL" id="KUJ56442.1"/>
    </source>
</evidence>
<reference evidence="2 3" key="1">
    <citation type="submission" date="2015-10" db="EMBL/GenBank/DDBJ databases">
        <title>Genome sequence of Chryseobacterium greenlandense.</title>
        <authorList>
            <person name="Newman J."/>
            <person name="Fischer K."/>
            <person name="Miller J."/>
        </authorList>
    </citation>
    <scope>NUCLEOTIDE SEQUENCE [LARGE SCALE GENOMIC DNA]</scope>
    <source>
        <strain evidence="2 3">UMB34</strain>
    </source>
</reference>
<dbReference type="AlphaFoldDB" id="A0A101CHP7"/>
<comment type="caution">
    <text evidence="2">The sequence shown here is derived from an EMBL/GenBank/DDBJ whole genome shotgun (WGS) entry which is preliminary data.</text>
</comment>
<dbReference type="RefSeq" id="WP_059136406.1">
    <property type="nucleotide sequence ID" value="NZ_LMAI01000004.1"/>
</dbReference>
<name>A0A101CHP7_9FLAO</name>